<feature type="chain" id="PRO_5011630589" description="26 kDa periplasmic immunogenic protein" evidence="1">
    <location>
        <begin position="23"/>
        <end position="257"/>
    </location>
</feature>
<dbReference type="InterPro" id="IPR007497">
    <property type="entry name" value="SIMPL/DUF541"/>
</dbReference>
<evidence type="ECO:0000313" key="2">
    <source>
        <dbReference type="EMBL" id="SFP68308.1"/>
    </source>
</evidence>
<gene>
    <name evidence="2" type="ORF">SAMN04488241_105128</name>
</gene>
<dbReference type="Proteomes" id="UP000199586">
    <property type="component" value="Unassembled WGS sequence"/>
</dbReference>
<sequence length="257" mass="26299">MRQFVVPATILAAVLATGPAAAQTTSTMASSDSAAGSLVPSIPASGALLDVVAEGRTTRVPDLATIRAGVVSQAPTAAQAIADNAKAMERVLAALRRAGVASRDVATASVSLQPQYRYADGQPPAITGYQATNSVSVRFRDVARSGAVLDALVAQGANQIEGPDLSVSEPDAALDEARTDAVKRARARAELYARAAGLRVSRIVSIAEAGQDAGGPDRPPVLYARAMAADSARAPTAIAAGEKDITATLQVRFLLDR</sequence>
<dbReference type="EMBL" id="FOXP01000005">
    <property type="protein sequence ID" value="SFP68308.1"/>
    <property type="molecule type" value="Genomic_DNA"/>
</dbReference>
<protein>
    <recommendedName>
        <fullName evidence="4">26 kDa periplasmic immunogenic protein</fullName>
    </recommendedName>
</protein>
<dbReference type="InterPro" id="IPR052022">
    <property type="entry name" value="26kDa_periplasmic_antigen"/>
</dbReference>
<keyword evidence="1" id="KW-0732">Signal</keyword>
<organism evidence="2 3">
    <name type="scientific">Sphingomonas rubra</name>
    <dbReference type="NCBI Taxonomy" id="634430"/>
    <lineage>
        <taxon>Bacteria</taxon>
        <taxon>Pseudomonadati</taxon>
        <taxon>Pseudomonadota</taxon>
        <taxon>Alphaproteobacteria</taxon>
        <taxon>Sphingomonadales</taxon>
        <taxon>Sphingomonadaceae</taxon>
        <taxon>Sphingomonas</taxon>
    </lineage>
</organism>
<name>A0A1I5SBZ8_9SPHN</name>
<proteinExistence type="predicted"/>
<dbReference type="AlphaFoldDB" id="A0A1I5SBZ8"/>
<dbReference type="Gene3D" id="3.30.110.170">
    <property type="entry name" value="Protein of unknown function (DUF541), domain 1"/>
    <property type="match status" value="1"/>
</dbReference>
<dbReference type="Pfam" id="PF04402">
    <property type="entry name" value="SIMPL"/>
    <property type="match status" value="1"/>
</dbReference>
<accession>A0A1I5SBZ8</accession>
<evidence type="ECO:0000256" key="1">
    <source>
        <dbReference type="SAM" id="SignalP"/>
    </source>
</evidence>
<evidence type="ECO:0008006" key="4">
    <source>
        <dbReference type="Google" id="ProtNLM"/>
    </source>
</evidence>
<dbReference type="STRING" id="634430.SAMN04488241_105128"/>
<evidence type="ECO:0000313" key="3">
    <source>
        <dbReference type="Proteomes" id="UP000199586"/>
    </source>
</evidence>
<dbReference type="Gene3D" id="3.30.70.2970">
    <property type="entry name" value="Protein of unknown function (DUF541), domain 2"/>
    <property type="match status" value="1"/>
</dbReference>
<reference evidence="2 3" key="1">
    <citation type="submission" date="2016-10" db="EMBL/GenBank/DDBJ databases">
        <authorList>
            <person name="de Groot N.N."/>
        </authorList>
    </citation>
    <scope>NUCLEOTIDE SEQUENCE [LARGE SCALE GENOMIC DNA]</scope>
    <source>
        <strain evidence="2 3">CGMCC 1.9113</strain>
    </source>
</reference>
<dbReference type="GO" id="GO:0006974">
    <property type="term" value="P:DNA damage response"/>
    <property type="evidence" value="ECO:0007669"/>
    <property type="project" value="TreeGrafter"/>
</dbReference>
<dbReference type="PANTHER" id="PTHR34387:SF1">
    <property type="entry name" value="PERIPLASMIC IMMUNOGENIC PROTEIN"/>
    <property type="match status" value="1"/>
</dbReference>
<feature type="signal peptide" evidence="1">
    <location>
        <begin position="1"/>
        <end position="22"/>
    </location>
</feature>
<dbReference type="PANTHER" id="PTHR34387">
    <property type="entry name" value="SLR1258 PROTEIN"/>
    <property type="match status" value="1"/>
</dbReference>
<keyword evidence="3" id="KW-1185">Reference proteome</keyword>